<feature type="transmembrane region" description="Helical" evidence="1">
    <location>
        <begin position="146"/>
        <end position="164"/>
    </location>
</feature>
<dbReference type="Proteomes" id="UP000823635">
    <property type="component" value="Unassembled WGS sequence"/>
</dbReference>
<accession>A0A9D9DNB2</accession>
<reference evidence="2" key="1">
    <citation type="submission" date="2020-10" db="EMBL/GenBank/DDBJ databases">
        <authorList>
            <person name="Gilroy R."/>
        </authorList>
    </citation>
    <scope>NUCLEOTIDE SEQUENCE</scope>
    <source>
        <strain evidence="2">15467</strain>
    </source>
</reference>
<reference evidence="2" key="2">
    <citation type="journal article" date="2021" name="PeerJ">
        <title>Extensive microbial diversity within the chicken gut microbiome revealed by metagenomics and culture.</title>
        <authorList>
            <person name="Gilroy R."/>
            <person name="Ravi A."/>
            <person name="Getino M."/>
            <person name="Pursley I."/>
            <person name="Horton D.L."/>
            <person name="Alikhan N.F."/>
            <person name="Baker D."/>
            <person name="Gharbi K."/>
            <person name="Hall N."/>
            <person name="Watson M."/>
            <person name="Adriaenssens E.M."/>
            <person name="Foster-Nyarko E."/>
            <person name="Jarju S."/>
            <person name="Secka A."/>
            <person name="Antonio M."/>
            <person name="Oren A."/>
            <person name="Chaudhuri R.R."/>
            <person name="La Ragione R."/>
            <person name="Hildebrand F."/>
            <person name="Pallen M.J."/>
        </authorList>
    </citation>
    <scope>NUCLEOTIDE SEQUENCE</scope>
    <source>
        <strain evidence="2">15467</strain>
    </source>
</reference>
<sequence length="175" mass="19872">MENINKWKSAATDGLILSAVTIVYLLVTNLLPSDAKWSSFATIPLWIAKFGGCIWLLYWLMRLYSMKFETITYKSSFAYGTLVSLFSAIVCSCWQYFSMTVLFSKSTDTMMAQVLSVMSSQYTEEQMEAIMPVLDNLPQISLFTNLVYYTLFGLIVSAIVANYTKKANPFNDLTR</sequence>
<comment type="caution">
    <text evidence="2">The sequence shown here is derived from an EMBL/GenBank/DDBJ whole genome shotgun (WGS) entry which is preliminary data.</text>
</comment>
<feature type="transmembrane region" description="Helical" evidence="1">
    <location>
        <begin position="12"/>
        <end position="31"/>
    </location>
</feature>
<organism evidence="2 3">
    <name type="scientific">Candidatus Egerieousia excrementavium</name>
    <dbReference type="NCBI Taxonomy" id="2840778"/>
    <lineage>
        <taxon>Bacteria</taxon>
        <taxon>Pseudomonadati</taxon>
        <taxon>Bacteroidota</taxon>
        <taxon>Bacteroidia</taxon>
        <taxon>Bacteroidales</taxon>
        <taxon>Candidatus Egerieousia</taxon>
    </lineage>
</organism>
<feature type="transmembrane region" description="Helical" evidence="1">
    <location>
        <begin position="76"/>
        <end position="97"/>
    </location>
</feature>
<dbReference type="InterPro" id="IPR025250">
    <property type="entry name" value="DUF4199"/>
</dbReference>
<dbReference type="Pfam" id="PF13858">
    <property type="entry name" value="DUF4199"/>
    <property type="match status" value="1"/>
</dbReference>
<keyword evidence="1" id="KW-0472">Membrane</keyword>
<protein>
    <submittedName>
        <fullName evidence="2">DUF4199 domain-containing protein</fullName>
    </submittedName>
</protein>
<proteinExistence type="predicted"/>
<evidence type="ECO:0000256" key="1">
    <source>
        <dbReference type="SAM" id="Phobius"/>
    </source>
</evidence>
<keyword evidence="1" id="KW-0812">Transmembrane</keyword>
<evidence type="ECO:0000313" key="2">
    <source>
        <dbReference type="EMBL" id="MBO8429556.1"/>
    </source>
</evidence>
<dbReference type="EMBL" id="JADINB010000140">
    <property type="protein sequence ID" value="MBO8429556.1"/>
    <property type="molecule type" value="Genomic_DNA"/>
</dbReference>
<keyword evidence="1" id="KW-1133">Transmembrane helix</keyword>
<evidence type="ECO:0000313" key="3">
    <source>
        <dbReference type="Proteomes" id="UP000823635"/>
    </source>
</evidence>
<dbReference type="AlphaFoldDB" id="A0A9D9DNB2"/>
<name>A0A9D9DNB2_9BACT</name>
<feature type="transmembrane region" description="Helical" evidence="1">
    <location>
        <begin position="43"/>
        <end position="64"/>
    </location>
</feature>
<gene>
    <name evidence="2" type="ORF">IAC68_06480</name>
</gene>